<name>A0ABY4CSD2_9BACL</name>
<dbReference type="InterPro" id="IPR058634">
    <property type="entry name" value="AaeA-lik-b-barrel"/>
</dbReference>
<sequence>MKHVILTNVIIILVVLAAVAGGWYYYNQSANYVTTDNAQITGRMVAVTSSAPGKLVTWNGTVGQTVTANQVIGNEDVQGPLGDVKTPIAGTVIQSNASQGEVVIPGMPLATIADLGNLYVIANIDETNVNDVKIGKTVDVTVDAFPGTLTGTVNQIGMATQSTFSVLPSNNASGNYTKTTQRIPVKIVLQDYNNNLIPGLNCSVRIHK</sequence>
<evidence type="ECO:0000256" key="5">
    <source>
        <dbReference type="ARBA" id="ARBA00023136"/>
    </source>
</evidence>
<feature type="transmembrane region" description="Helical" evidence="6">
    <location>
        <begin position="5"/>
        <end position="26"/>
    </location>
</feature>
<feature type="domain" description="p-hydroxybenzoic acid efflux pump subunit AaeA-like beta-barrel" evidence="7">
    <location>
        <begin position="118"/>
        <end position="207"/>
    </location>
</feature>
<evidence type="ECO:0000313" key="9">
    <source>
        <dbReference type="EMBL" id="UOF92151.1"/>
    </source>
</evidence>
<comment type="subcellular location">
    <subcellularLocation>
        <location evidence="1">Membrane</location>
        <topology evidence="1">Single-pass membrane protein</topology>
    </subcellularLocation>
</comment>
<proteinExistence type="inferred from homology"/>
<evidence type="ECO:0000259" key="7">
    <source>
        <dbReference type="Pfam" id="PF25963"/>
    </source>
</evidence>
<organism evidence="9 10">
    <name type="scientific">Fodinisporobacter ferrooxydans</name>
    <dbReference type="NCBI Taxonomy" id="2901836"/>
    <lineage>
        <taxon>Bacteria</taxon>
        <taxon>Bacillati</taxon>
        <taxon>Bacillota</taxon>
        <taxon>Bacilli</taxon>
        <taxon>Bacillales</taxon>
        <taxon>Alicyclobacillaceae</taxon>
        <taxon>Fodinisporobacter</taxon>
    </lineage>
</organism>
<gene>
    <name evidence="9" type="ORF">LSG31_08125</name>
</gene>
<dbReference type="InterPro" id="IPR050739">
    <property type="entry name" value="MFP"/>
</dbReference>
<keyword evidence="5 6" id="KW-0472">Membrane</keyword>
<dbReference type="Proteomes" id="UP000830167">
    <property type="component" value="Chromosome"/>
</dbReference>
<comment type="similarity">
    <text evidence="2">Belongs to the membrane fusion protein (MFP) (TC 8.A.1) family.</text>
</comment>
<evidence type="ECO:0000259" key="8">
    <source>
        <dbReference type="Pfam" id="PF25997"/>
    </source>
</evidence>
<protein>
    <submittedName>
        <fullName evidence="9">Efflux RND transporter periplasmic adaptor subunit</fullName>
    </submittedName>
</protein>
<dbReference type="PANTHER" id="PTHR30386">
    <property type="entry name" value="MEMBRANE FUSION SUBUNIT OF EMRAB-TOLC MULTIDRUG EFFLUX PUMP"/>
    <property type="match status" value="1"/>
</dbReference>
<keyword evidence="10" id="KW-1185">Reference proteome</keyword>
<keyword evidence="4 6" id="KW-1133">Transmembrane helix</keyword>
<evidence type="ECO:0000256" key="3">
    <source>
        <dbReference type="ARBA" id="ARBA00022692"/>
    </source>
</evidence>
<feature type="domain" description="YhbJ barrel-sandwich hybrid" evidence="8">
    <location>
        <begin position="44"/>
        <end position="114"/>
    </location>
</feature>
<dbReference type="EMBL" id="CP089291">
    <property type="protein sequence ID" value="UOF92151.1"/>
    <property type="molecule type" value="Genomic_DNA"/>
</dbReference>
<evidence type="ECO:0000256" key="2">
    <source>
        <dbReference type="ARBA" id="ARBA00009477"/>
    </source>
</evidence>
<dbReference type="Gene3D" id="2.40.30.170">
    <property type="match status" value="1"/>
</dbReference>
<dbReference type="Pfam" id="PF25963">
    <property type="entry name" value="Beta-barrel_AAEA"/>
    <property type="match status" value="1"/>
</dbReference>
<dbReference type="RefSeq" id="WP_347438837.1">
    <property type="nucleotide sequence ID" value="NZ_CP089291.1"/>
</dbReference>
<evidence type="ECO:0000256" key="6">
    <source>
        <dbReference type="SAM" id="Phobius"/>
    </source>
</evidence>
<evidence type="ECO:0000256" key="1">
    <source>
        <dbReference type="ARBA" id="ARBA00004167"/>
    </source>
</evidence>
<accession>A0ABY4CSD2</accession>
<dbReference type="InterPro" id="IPR011053">
    <property type="entry name" value="Single_hybrid_motif"/>
</dbReference>
<dbReference type="SUPFAM" id="SSF51230">
    <property type="entry name" value="Single hybrid motif"/>
    <property type="match status" value="1"/>
</dbReference>
<reference evidence="9" key="1">
    <citation type="submission" date="2021-12" db="EMBL/GenBank/DDBJ databases">
        <title>Alicyclobacillaceae gen. nov., sp. nov., isolated from chalcocite enrichment system.</title>
        <authorList>
            <person name="Jiang Z."/>
        </authorList>
    </citation>
    <scope>NUCLEOTIDE SEQUENCE</scope>
    <source>
        <strain evidence="9">MYW30-H2</strain>
    </source>
</reference>
<evidence type="ECO:0000313" key="10">
    <source>
        <dbReference type="Proteomes" id="UP000830167"/>
    </source>
</evidence>
<evidence type="ECO:0000256" key="4">
    <source>
        <dbReference type="ARBA" id="ARBA00022989"/>
    </source>
</evidence>
<dbReference type="InterPro" id="IPR058635">
    <property type="entry name" value="BSH_YhbJ"/>
</dbReference>
<dbReference type="Pfam" id="PF25997">
    <property type="entry name" value="BSH_YhbJ"/>
    <property type="match status" value="1"/>
</dbReference>
<dbReference type="PANTHER" id="PTHR30386:SF26">
    <property type="entry name" value="TRANSPORT PROTEIN COMB"/>
    <property type="match status" value="1"/>
</dbReference>
<keyword evidence="3 6" id="KW-0812">Transmembrane</keyword>